<feature type="compositionally biased region" description="Polar residues" evidence="7">
    <location>
        <begin position="140"/>
        <end position="152"/>
    </location>
</feature>
<feature type="region of interest" description="Disordered" evidence="7">
    <location>
        <begin position="576"/>
        <end position="614"/>
    </location>
</feature>
<evidence type="ECO:0000313" key="16">
    <source>
        <dbReference type="Proteomes" id="UP001607303"/>
    </source>
</evidence>
<feature type="region of interest" description="Disordered" evidence="7">
    <location>
        <begin position="826"/>
        <end position="875"/>
    </location>
</feature>
<keyword evidence="2" id="KW-0812">Transmembrane</keyword>
<comment type="caution">
    <text evidence="15">The sequence shown here is derived from an EMBL/GenBank/DDBJ whole genome shotgun (WGS) entry which is preliminary data.</text>
</comment>
<feature type="region of interest" description="Disordered" evidence="7">
    <location>
        <begin position="206"/>
        <end position="344"/>
    </location>
</feature>
<feature type="compositionally biased region" description="Low complexity" evidence="7">
    <location>
        <begin position="209"/>
        <end position="236"/>
    </location>
</feature>
<dbReference type="Pfam" id="PF22904">
    <property type="entry name" value="NOMO1-like_2nd"/>
    <property type="match status" value="2"/>
</dbReference>
<evidence type="ECO:0000256" key="3">
    <source>
        <dbReference type="ARBA" id="ARBA00022729"/>
    </source>
</evidence>
<feature type="compositionally biased region" description="Polar residues" evidence="7">
    <location>
        <begin position="902"/>
        <end position="918"/>
    </location>
</feature>
<dbReference type="InterPro" id="IPR056190">
    <property type="entry name" value="NOMO_5th"/>
</dbReference>
<feature type="domain" description="NOMO second beta-sandwich" evidence="10">
    <location>
        <begin position="1641"/>
        <end position="1695"/>
    </location>
</feature>
<dbReference type="InterPro" id="IPR055075">
    <property type="entry name" value="NOMO-like_N"/>
</dbReference>
<accession>A0ABD2CM18</accession>
<dbReference type="Gene3D" id="2.60.40.10">
    <property type="entry name" value="Immunoglobulins"/>
    <property type="match status" value="1"/>
</dbReference>
<dbReference type="InterPro" id="IPR055074">
    <property type="entry name" value="NOMO1-3_2nd"/>
</dbReference>
<evidence type="ECO:0000259" key="14">
    <source>
        <dbReference type="Pfam" id="PF23194"/>
    </source>
</evidence>
<feature type="compositionally biased region" description="Basic and acidic residues" evidence="7">
    <location>
        <begin position="585"/>
        <end position="595"/>
    </location>
</feature>
<evidence type="ECO:0000313" key="15">
    <source>
        <dbReference type="EMBL" id="KAL2745754.1"/>
    </source>
</evidence>
<feature type="compositionally biased region" description="Low complexity" evidence="7">
    <location>
        <begin position="305"/>
        <end position="320"/>
    </location>
</feature>
<feature type="region of interest" description="Disordered" evidence="7">
    <location>
        <begin position="902"/>
        <end position="967"/>
    </location>
</feature>
<evidence type="ECO:0000259" key="10">
    <source>
        <dbReference type="Pfam" id="PF22904"/>
    </source>
</evidence>
<feature type="domain" description="NOMO fifth transthyretin-like" evidence="14">
    <location>
        <begin position="1527"/>
        <end position="1612"/>
    </location>
</feature>
<dbReference type="InterPro" id="IPR056189">
    <property type="entry name" value="NOMO_3rd"/>
</dbReference>
<keyword evidence="4" id="KW-0256">Endoplasmic reticulum</keyword>
<reference evidence="15 16" key="1">
    <citation type="journal article" date="2024" name="Ann. Entomol. Soc. Am.">
        <title>Genomic analyses of the southern and eastern yellowjacket wasps (Hymenoptera: Vespidae) reveal evolutionary signatures of social life.</title>
        <authorList>
            <person name="Catto M.A."/>
            <person name="Caine P.B."/>
            <person name="Orr S.E."/>
            <person name="Hunt B.G."/>
            <person name="Goodisman M.A.D."/>
        </authorList>
    </citation>
    <scope>NUCLEOTIDE SEQUENCE [LARGE SCALE GENOMIC DNA]</scope>
    <source>
        <strain evidence="15">232</strain>
        <tissue evidence="15">Head and thorax</tissue>
    </source>
</reference>
<dbReference type="InterPro" id="IPR056191">
    <property type="entry name" value="NOMO_12th"/>
</dbReference>
<evidence type="ECO:0000256" key="7">
    <source>
        <dbReference type="SAM" id="MobiDB-lite"/>
    </source>
</evidence>
<dbReference type="Pfam" id="PF23193">
    <property type="entry name" value="NOMO_3rd"/>
    <property type="match status" value="1"/>
</dbReference>
<feature type="compositionally biased region" description="Basic and acidic residues" evidence="7">
    <location>
        <begin position="332"/>
        <end position="341"/>
    </location>
</feature>
<feature type="domain" description="NOMO third transthyretin-like" evidence="13">
    <location>
        <begin position="1380"/>
        <end position="1445"/>
    </location>
</feature>
<organism evidence="15 16">
    <name type="scientific">Vespula maculifrons</name>
    <name type="common">Eastern yellow jacket</name>
    <name type="synonym">Wasp</name>
    <dbReference type="NCBI Taxonomy" id="7453"/>
    <lineage>
        <taxon>Eukaryota</taxon>
        <taxon>Metazoa</taxon>
        <taxon>Ecdysozoa</taxon>
        <taxon>Arthropoda</taxon>
        <taxon>Hexapoda</taxon>
        <taxon>Insecta</taxon>
        <taxon>Pterygota</taxon>
        <taxon>Neoptera</taxon>
        <taxon>Endopterygota</taxon>
        <taxon>Hymenoptera</taxon>
        <taxon>Apocrita</taxon>
        <taxon>Aculeata</taxon>
        <taxon>Vespoidea</taxon>
        <taxon>Vespidae</taxon>
        <taxon>Vespinae</taxon>
        <taxon>Vespula</taxon>
    </lineage>
</organism>
<dbReference type="Pfam" id="PF13620">
    <property type="entry name" value="CarboxypepD_reg"/>
    <property type="match status" value="1"/>
</dbReference>
<dbReference type="Gene3D" id="2.60.40.1120">
    <property type="entry name" value="Carboxypeptidase-like, regulatory domain"/>
    <property type="match status" value="2"/>
</dbReference>
<feature type="domain" description="NOMO C-terminal transthyretin-like" evidence="12">
    <location>
        <begin position="2122"/>
        <end position="2227"/>
    </location>
</feature>
<feature type="compositionally biased region" description="Gly residues" evidence="7">
    <location>
        <begin position="70"/>
        <end position="91"/>
    </location>
</feature>
<keyword evidence="3" id="KW-0732">Signal</keyword>
<evidence type="ECO:0000259" key="9">
    <source>
        <dbReference type="Pfam" id="PF22902"/>
    </source>
</evidence>
<dbReference type="InterPro" id="IPR051417">
    <property type="entry name" value="SDr/BOS_complex"/>
</dbReference>
<dbReference type="Pfam" id="PF22902">
    <property type="entry name" value="NOMO1-like_9th"/>
    <property type="match status" value="1"/>
</dbReference>
<feature type="domain" description="NOMO seventh transthyretin-like" evidence="11">
    <location>
        <begin position="1703"/>
        <end position="1772"/>
    </location>
</feature>
<dbReference type="GO" id="GO:0005789">
    <property type="term" value="C:endoplasmic reticulum membrane"/>
    <property type="evidence" value="ECO:0007669"/>
    <property type="project" value="UniProtKB-SubCell"/>
</dbReference>
<dbReference type="PANTHER" id="PTHR23303:SF14">
    <property type="entry name" value="BOS COMPLEX SUBUNIT NOMO1-RELATED"/>
    <property type="match status" value="1"/>
</dbReference>
<feature type="domain" description="NOMO-like ninth beta-sandwich" evidence="9">
    <location>
        <begin position="1865"/>
        <end position="1934"/>
    </location>
</feature>
<dbReference type="EMBL" id="JAYRBN010000041">
    <property type="protein sequence ID" value="KAL2745754.1"/>
    <property type="molecule type" value="Genomic_DNA"/>
</dbReference>
<feature type="domain" description="NOMO-like N-terminal beta-sandwich" evidence="8">
    <location>
        <begin position="1164"/>
        <end position="1248"/>
    </location>
</feature>
<evidence type="ECO:0000256" key="5">
    <source>
        <dbReference type="ARBA" id="ARBA00022989"/>
    </source>
</evidence>
<dbReference type="Pfam" id="PF22898">
    <property type="entry name" value="NOMO1-like_1st"/>
    <property type="match status" value="1"/>
</dbReference>
<proteinExistence type="predicted"/>
<dbReference type="InterPro" id="IPR056319">
    <property type="entry name" value="NOMO_7th"/>
</dbReference>
<dbReference type="InterPro" id="IPR055073">
    <property type="entry name" value="NOMO1-like_9th"/>
</dbReference>
<dbReference type="InterPro" id="IPR013783">
    <property type="entry name" value="Ig-like_fold"/>
</dbReference>
<keyword evidence="16" id="KW-1185">Reference proteome</keyword>
<feature type="compositionally biased region" description="Basic and acidic residues" evidence="7">
    <location>
        <begin position="921"/>
        <end position="936"/>
    </location>
</feature>
<feature type="compositionally biased region" description="Polar residues" evidence="7">
    <location>
        <begin position="108"/>
        <end position="129"/>
    </location>
</feature>
<feature type="domain" description="NOMO second beta-sandwich" evidence="10">
    <location>
        <begin position="1250"/>
        <end position="1340"/>
    </location>
</feature>
<dbReference type="SUPFAM" id="SSF49478">
    <property type="entry name" value="Cna protein B-type domain"/>
    <property type="match status" value="4"/>
</dbReference>
<dbReference type="Pfam" id="PF23192">
    <property type="entry name" value="NOMO_12th"/>
    <property type="match status" value="1"/>
</dbReference>
<feature type="compositionally biased region" description="Polar residues" evidence="7">
    <location>
        <begin position="167"/>
        <end position="180"/>
    </location>
</feature>
<evidence type="ECO:0000259" key="11">
    <source>
        <dbReference type="Pfam" id="PF23141"/>
    </source>
</evidence>
<evidence type="ECO:0000256" key="1">
    <source>
        <dbReference type="ARBA" id="ARBA00004115"/>
    </source>
</evidence>
<dbReference type="SUPFAM" id="SSF49452">
    <property type="entry name" value="Starch-binding domain-like"/>
    <property type="match status" value="1"/>
</dbReference>
<feature type="region of interest" description="Disordered" evidence="7">
    <location>
        <begin position="428"/>
        <end position="454"/>
    </location>
</feature>
<feature type="compositionally biased region" description="Polar residues" evidence="7">
    <location>
        <begin position="283"/>
        <end position="297"/>
    </location>
</feature>
<feature type="region of interest" description="Disordered" evidence="7">
    <location>
        <begin position="784"/>
        <end position="813"/>
    </location>
</feature>
<keyword evidence="6" id="KW-0472">Membrane</keyword>
<protein>
    <submittedName>
        <fullName evidence="15">Uncharacterized protein</fullName>
    </submittedName>
</protein>
<gene>
    <name evidence="15" type="ORF">V1477_006145</name>
</gene>
<evidence type="ECO:0000256" key="2">
    <source>
        <dbReference type="ARBA" id="ARBA00022692"/>
    </source>
</evidence>
<evidence type="ECO:0000259" key="8">
    <source>
        <dbReference type="Pfam" id="PF22898"/>
    </source>
</evidence>
<feature type="compositionally biased region" description="Polar residues" evidence="7">
    <location>
        <begin position="245"/>
        <end position="254"/>
    </location>
</feature>
<feature type="compositionally biased region" description="Polar residues" evidence="7">
    <location>
        <begin position="784"/>
        <end position="795"/>
    </location>
</feature>
<dbReference type="Pfam" id="PF23194">
    <property type="entry name" value="NOMO_5th"/>
    <property type="match status" value="1"/>
</dbReference>
<name>A0ABD2CM18_VESMC</name>
<feature type="compositionally biased region" description="Basic residues" evidence="7">
    <location>
        <begin position="596"/>
        <end position="606"/>
    </location>
</feature>
<dbReference type="PANTHER" id="PTHR23303">
    <property type="entry name" value="CARBOXYPEPTIDASE REGULATORY REGION-CONTAINING"/>
    <property type="match status" value="1"/>
</dbReference>
<feature type="compositionally biased region" description="Low complexity" evidence="7">
    <location>
        <begin position="430"/>
        <end position="446"/>
    </location>
</feature>
<feature type="region of interest" description="Disordered" evidence="7">
    <location>
        <begin position="13"/>
        <end position="189"/>
    </location>
</feature>
<dbReference type="InterPro" id="IPR013784">
    <property type="entry name" value="Carb-bd-like_fold"/>
</dbReference>
<feature type="compositionally biased region" description="Polar residues" evidence="7">
    <location>
        <begin position="32"/>
        <end position="44"/>
    </location>
</feature>
<keyword evidence="5" id="KW-1133">Transmembrane helix</keyword>
<evidence type="ECO:0000259" key="13">
    <source>
        <dbReference type="Pfam" id="PF23193"/>
    </source>
</evidence>
<evidence type="ECO:0000259" key="12">
    <source>
        <dbReference type="Pfam" id="PF23192"/>
    </source>
</evidence>
<dbReference type="Proteomes" id="UP001607303">
    <property type="component" value="Unassembled WGS sequence"/>
</dbReference>
<dbReference type="Pfam" id="PF23141">
    <property type="entry name" value="Ig_NOMO"/>
    <property type="match status" value="1"/>
</dbReference>
<feature type="compositionally biased region" description="Polar residues" evidence="7">
    <location>
        <begin position="849"/>
        <end position="866"/>
    </location>
</feature>
<evidence type="ECO:0000256" key="4">
    <source>
        <dbReference type="ARBA" id="ARBA00022824"/>
    </source>
</evidence>
<feature type="compositionally biased region" description="Polar residues" evidence="7">
    <location>
        <begin position="321"/>
        <end position="331"/>
    </location>
</feature>
<evidence type="ECO:0000256" key="6">
    <source>
        <dbReference type="ARBA" id="ARBA00023136"/>
    </source>
</evidence>
<comment type="subcellular location">
    <subcellularLocation>
        <location evidence="1">Endoplasmic reticulum membrane</location>
        <topology evidence="1">Single-pass type I membrane protein</topology>
    </subcellularLocation>
</comment>
<sequence length="2312" mass="256671">MFGTKLRTWMEAHIVRSKKKKDRKKGDKGFDSNCNSPRSHSANRSPALHQVHPVDSPTRNGVDGIRLHGGSSGVDRGVGGVGGGGGGGGYAGTVTTSSGTSGGTGSVNLSSPESAYSTGYSTDGTSPGTSFPPEYYINIRTGTHYFQSNNKGRAQGNAGRIDDRTNESTNKSSNMTGDNSKQPKDVRTSTPAKLNALSAEATINHGSKQQLQQQQPQLQQQQQQQQQQPQTPQRQQENSHRRTESFSADSSRNNLPVPSSIPPPLVSPTVQSPRERSRIRTNPWLSANSSGSSTTGFKSRLTLDETSSSSGLKLTESSGSASDVNVNSARESLTKREHRQESLSAGRSWPIDNMLPVIWIVNANSKYVLVELADDVDIKGNDDEQCGGCKRVFKSFIVSTINVGGSRINQNWRILPGMDIRPKIPLAMQRRTSSSSSSGSSVTRSARSSEDDITLNEMMGKFDESYVYEKETDILSDSDPTDCEDYIDSLSDVDTGQDGGDENDPFENDFDYIDNGSFLDLDNLECPANFPNTGHCTYFTFTSELSRRGTRLRESFLKRRNKDEILPQRTISIRNAAKRQSIRYKKTEEKQQGGDKRKKRISQRRKPNMEKFDDETANLNRVLVERMLLKNSGFNQGSRSVGGTPICLRRKKHDVNKNLSPMRLNDNNQSMMQPTIVENEVVKRRSNSVSYVNGNIVRRQVTGNTYMTTFASEIALIEADKEADRKYRELIMEAENILVNMQKNQSSLPIVPSPSRKFHNGLANKRVELIKNTELNIELALSKSRNSQPELQSGSIRDIEHTSPKRQFTQPCSPVHRFMERNSAGNVSRDVPFKQDVANCPDSPYVSRRTPQGSPNRNLVHSSSRVRGSICPTTGVKDNGRPRVILNCNGVGQSTVETNDCQTSQGSIFPGNKATQLLPQHHRDSRLTIDNRKDSRVSISSTKEEEDGVTSSSSDSEEKCDVRRRPPLMTFRSIDMGPIKEGSSYCPQSEPVKRKVYAGSATYGRIQKTLGHHQVLLRNSDGDTATDDTGEPTSNLFQNYVLPYPRRSFLNSFVSLDSDDSRRSLKEKVAQLRQERLTAESNATNVQDSQLFQQQLTQLRRQMLMQTIEGLKRSLEDQSATLKQTCLEPTTRKMLEKRINIVLFLNYFCILSTEIIAQDILGCGGFLKSHADIDFTKVHIKLYTKTGSLKDETECAPNTGYYFLPLYDKGEYILKVDPPRGWSFDPMEVYLNVDGSTDICSRGKDINFTFKGFGITGKVTSFNSSLGPKDVTVSLYNASNKETVVGSTKTTDSGIFYFTPIQPGKYILVASHPTWMIKKNTVEVTVQEGNAELSDDSLVIFGYDVRGQVTSENEPVSGVSFILFGNGVAKNCETSVVKGFESKNPLCHVTSDKTGKFIFPALSTGDYKLVPHYPSAHTKFDVQPPELSFEVSHSSLTLSQDFKVTGFTVTGVVRMSVDGKPLAGAKIIFAGKEVAVTNENGKYTIDNVKAGQYTLKAEADDVQFEERTVKVSPSSPELPVLIPLMYKVCGKVTLSTKGTLHFRKIAVQNIAATFQKEIDTNEKTGDYCVHLKPDKYQLSVIVSNEEKTKGLQFFPLQQTIDVSFEAINNINFLQLKALLTGMVKCLPGIDCSQASVTLKVLDGVTIKTSTTKDGQYQFSDVLPGHYEVLVDNDVFCWKNPSYRISITSERAEVPSFQQTGFSITFISSHETTVEYVVPGETKKSSLVLSKGSTRHCVSKPGEYSFTPKGCHVYDKKTFVWDTNNLSPIILSSSEHRHQGNIISSTAVDGVKVKIESSNHNIMIGPLKYTKKGNFFKYNFEFTTKTGNIYVITPLSDILLFNPSSVKVLGVNECYNDIATFIGDLGKIIAGKISPSLEGVTVQIFAKNKQSPMHTIITKKEGTYSVGPLDGRIEYSVTAEKEGFVITGPNNNGIFLARKLAEVIVQVYDQADNSSLQGVLLSLSGGQNYRKNSMTSDDGKLIFNSLSPGEYYLRPMMKEYRFEPPSKMINVAEGATVMVNLFGNRVAFSAYGSVTSLNGESEAGLLVEAQGQADCSNLQEEATTEENGTFRIRGLQPLCTYILRLKSNVEANNHIQRTSPSSLMIQTGEDIRGLKLIAFHPISRTDVSVHVVSVQSEHYRTLKVKLCREDMPDSPIHISKLDTQHSSKIGTSYNAGFLIHFPPLQADNKKYFIQLESSLSPSLHKYKTNSVYFEANSSFKYVKLTFNAERKVDQGDMNQTSIVALPFIMLITVAFLNREKLWSWLNTLIERWSKPSPISRTPVQAIPIDPRADDIIVEQIMNINKRKTKLRKT</sequence>